<comment type="caution">
    <text evidence="4">The sequence shown here is derived from an EMBL/GenBank/DDBJ whole genome shotgun (WGS) entry which is preliminary data.</text>
</comment>
<organism evidence="4 5">
    <name type="scientific">Smittium culicis</name>
    <dbReference type="NCBI Taxonomy" id="133412"/>
    <lineage>
        <taxon>Eukaryota</taxon>
        <taxon>Fungi</taxon>
        <taxon>Fungi incertae sedis</taxon>
        <taxon>Zoopagomycota</taxon>
        <taxon>Kickxellomycotina</taxon>
        <taxon>Harpellomycetes</taxon>
        <taxon>Harpellales</taxon>
        <taxon>Legeriomycetaceae</taxon>
        <taxon>Smittium</taxon>
    </lineage>
</organism>
<evidence type="ECO:0000259" key="3">
    <source>
        <dbReference type="Pfam" id="PF00501"/>
    </source>
</evidence>
<name>A0A1R1XZU2_9FUNG</name>
<dbReference type="Proteomes" id="UP000187429">
    <property type="component" value="Unassembled WGS sequence"/>
</dbReference>
<dbReference type="PANTHER" id="PTHR24096:SF149">
    <property type="entry name" value="AMP-BINDING DOMAIN-CONTAINING PROTEIN-RELATED"/>
    <property type="match status" value="1"/>
</dbReference>
<dbReference type="InterPro" id="IPR042099">
    <property type="entry name" value="ANL_N_sf"/>
</dbReference>
<keyword evidence="5" id="KW-1185">Reference proteome</keyword>
<gene>
    <name evidence="4" type="ORF">AYI69_g6367</name>
</gene>
<proteinExistence type="inferred from homology"/>
<evidence type="ECO:0000256" key="1">
    <source>
        <dbReference type="ARBA" id="ARBA00006432"/>
    </source>
</evidence>
<dbReference type="AlphaFoldDB" id="A0A1R1XZU2"/>
<accession>A0A1R1XZU2</accession>
<evidence type="ECO:0000313" key="4">
    <source>
        <dbReference type="EMBL" id="OMJ20064.1"/>
    </source>
</evidence>
<protein>
    <submittedName>
        <fullName evidence="4">4-coumarate-CoA ligase</fullName>
    </submittedName>
</protein>
<keyword evidence="2 4" id="KW-0436">Ligase</keyword>
<comment type="similarity">
    <text evidence="1">Belongs to the ATP-dependent AMP-binding enzyme family.</text>
</comment>
<dbReference type="SUPFAM" id="SSF56801">
    <property type="entry name" value="Acetyl-CoA synthetase-like"/>
    <property type="match status" value="1"/>
</dbReference>
<dbReference type="EMBL" id="LSSM01002855">
    <property type="protein sequence ID" value="OMJ20064.1"/>
    <property type="molecule type" value="Genomic_DNA"/>
</dbReference>
<dbReference type="InterPro" id="IPR000873">
    <property type="entry name" value="AMP-dep_synth/lig_dom"/>
</dbReference>
<reference evidence="5" key="1">
    <citation type="submission" date="2017-01" db="EMBL/GenBank/DDBJ databases">
        <authorList>
            <person name="Wang Y."/>
            <person name="White M."/>
            <person name="Kvist S."/>
            <person name="Moncalvo J.-M."/>
        </authorList>
    </citation>
    <scope>NUCLEOTIDE SEQUENCE [LARGE SCALE GENOMIC DNA]</scope>
    <source>
        <strain evidence="5">ID-206-W2</strain>
    </source>
</reference>
<dbReference type="OrthoDB" id="10253115at2759"/>
<sequence length="239" mass="26406">MLFKSQFKSVQIPNIDVPSYVLSNSSTNDRNSDFAILDGSSTNYTHYSMSDIDSISKKLCIGLKTKLLLKNDDVLAIFLPNCAFYPIAILATLRAGAIVTPINPNYKPNELAYQMSHTNAKVIITCTEYLHVAEAALNHNSLSHTSNSSSSHSPSPTPSTTPLIYLTDSQTSSPRHISNLFCSGKFAPYLINSKEKAESKVAFICYSSGTTGIFTSSFFLFRKITCLTHHFTLKYTLYT</sequence>
<dbReference type="Gene3D" id="3.40.50.12780">
    <property type="entry name" value="N-terminal domain of ligase-like"/>
    <property type="match status" value="1"/>
</dbReference>
<evidence type="ECO:0000256" key="2">
    <source>
        <dbReference type="ARBA" id="ARBA00022598"/>
    </source>
</evidence>
<evidence type="ECO:0000313" key="5">
    <source>
        <dbReference type="Proteomes" id="UP000187429"/>
    </source>
</evidence>
<feature type="domain" description="AMP-dependent synthetase/ligase" evidence="3">
    <location>
        <begin position="36"/>
        <end position="212"/>
    </location>
</feature>
<dbReference type="Pfam" id="PF00501">
    <property type="entry name" value="AMP-binding"/>
    <property type="match status" value="1"/>
</dbReference>
<dbReference type="PANTHER" id="PTHR24096">
    <property type="entry name" value="LONG-CHAIN-FATTY-ACID--COA LIGASE"/>
    <property type="match status" value="1"/>
</dbReference>
<dbReference type="GO" id="GO:0016405">
    <property type="term" value="F:CoA-ligase activity"/>
    <property type="evidence" value="ECO:0007669"/>
    <property type="project" value="TreeGrafter"/>
</dbReference>